<dbReference type="RefSeq" id="WP_191325683.1">
    <property type="nucleotide sequence ID" value="NZ_BMZP01000020.1"/>
</dbReference>
<reference evidence="3" key="1">
    <citation type="journal article" date="2019" name="Int. J. Syst. Evol. Microbiol.">
        <title>The Global Catalogue of Microorganisms (GCM) 10K type strain sequencing project: providing services to taxonomists for standard genome sequencing and annotation.</title>
        <authorList>
            <consortium name="The Broad Institute Genomics Platform"/>
            <consortium name="The Broad Institute Genome Sequencing Center for Infectious Disease"/>
            <person name="Wu L."/>
            <person name="Ma J."/>
        </authorList>
    </citation>
    <scope>NUCLEOTIDE SEQUENCE [LARGE SCALE GENOMIC DNA]</scope>
    <source>
        <strain evidence="3">KCTC 42224</strain>
    </source>
</reference>
<proteinExistence type="predicted"/>
<dbReference type="EMBL" id="JBHRYE010000019">
    <property type="protein sequence ID" value="MFC3672067.1"/>
    <property type="molecule type" value="Genomic_DNA"/>
</dbReference>
<evidence type="ECO:0000313" key="2">
    <source>
        <dbReference type="EMBL" id="MFC3672067.1"/>
    </source>
</evidence>
<organism evidence="2 3">
    <name type="scientific">Novosphingobium pokkalii</name>
    <dbReference type="NCBI Taxonomy" id="1770194"/>
    <lineage>
        <taxon>Bacteria</taxon>
        <taxon>Pseudomonadati</taxon>
        <taxon>Pseudomonadota</taxon>
        <taxon>Alphaproteobacteria</taxon>
        <taxon>Sphingomonadales</taxon>
        <taxon>Sphingomonadaceae</taxon>
        <taxon>Novosphingobium</taxon>
    </lineage>
</organism>
<evidence type="ECO:0000256" key="1">
    <source>
        <dbReference type="SAM" id="Phobius"/>
    </source>
</evidence>
<name>A0ABV7V523_9SPHN</name>
<keyword evidence="1" id="KW-0812">Transmembrane</keyword>
<gene>
    <name evidence="2" type="ORF">ACFOOT_11590</name>
</gene>
<evidence type="ECO:0000313" key="3">
    <source>
        <dbReference type="Proteomes" id="UP001595683"/>
    </source>
</evidence>
<keyword evidence="1" id="KW-0472">Membrane</keyword>
<keyword evidence="1" id="KW-1133">Transmembrane helix</keyword>
<protein>
    <recommendedName>
        <fullName evidence="4">DUF3618 domain-containing protein</fullName>
    </recommendedName>
</protein>
<feature type="transmembrane region" description="Helical" evidence="1">
    <location>
        <begin position="61"/>
        <end position="85"/>
    </location>
</feature>
<evidence type="ECO:0008006" key="4">
    <source>
        <dbReference type="Google" id="ProtNLM"/>
    </source>
</evidence>
<comment type="caution">
    <text evidence="2">The sequence shown here is derived from an EMBL/GenBank/DDBJ whole genome shotgun (WGS) entry which is preliminary data.</text>
</comment>
<keyword evidence="3" id="KW-1185">Reference proteome</keyword>
<accession>A0ABV7V523</accession>
<sequence length="115" mass="12781">MSELDEIAQLKAQVEQLTAENAALREAGFRGSKAEALMALEYDRIPTFLKSHQAVAWQRKIATAVMIVVPVILVAVAVFGGLYAYRDHQQQLESHAAMDRVADEFQSDPGFKPHK</sequence>
<dbReference type="Proteomes" id="UP001595683">
    <property type="component" value="Unassembled WGS sequence"/>
</dbReference>